<dbReference type="InterPro" id="IPR032675">
    <property type="entry name" value="LRR_dom_sf"/>
</dbReference>
<evidence type="ECO:0000313" key="2">
    <source>
        <dbReference type="EMBL" id="OCH95248.1"/>
    </source>
</evidence>
<proteinExistence type="predicted"/>
<evidence type="ECO:0000259" key="1">
    <source>
        <dbReference type="Pfam" id="PF12937"/>
    </source>
</evidence>
<dbReference type="OrthoDB" id="2758786at2759"/>
<dbReference type="Proteomes" id="UP000250043">
    <property type="component" value="Unassembled WGS sequence"/>
</dbReference>
<protein>
    <recommendedName>
        <fullName evidence="1">F-box domain-containing protein</fullName>
    </recommendedName>
</protein>
<evidence type="ECO:0000313" key="3">
    <source>
        <dbReference type="Proteomes" id="UP000250043"/>
    </source>
</evidence>
<dbReference type="InterPro" id="IPR001810">
    <property type="entry name" value="F-box_dom"/>
</dbReference>
<dbReference type="EMBL" id="KV722337">
    <property type="protein sequence ID" value="OCH95248.1"/>
    <property type="molecule type" value="Genomic_DNA"/>
</dbReference>
<dbReference type="SUPFAM" id="SSF52047">
    <property type="entry name" value="RNI-like"/>
    <property type="match status" value="1"/>
</dbReference>
<dbReference type="Pfam" id="PF12937">
    <property type="entry name" value="F-box-like"/>
    <property type="match status" value="1"/>
</dbReference>
<feature type="domain" description="F-box" evidence="1">
    <location>
        <begin position="26"/>
        <end position="93"/>
    </location>
</feature>
<name>A0A8E2DT01_9APHY</name>
<organism evidence="2 3">
    <name type="scientific">Obba rivulosa</name>
    <dbReference type="NCBI Taxonomy" id="1052685"/>
    <lineage>
        <taxon>Eukaryota</taxon>
        <taxon>Fungi</taxon>
        <taxon>Dikarya</taxon>
        <taxon>Basidiomycota</taxon>
        <taxon>Agaricomycotina</taxon>
        <taxon>Agaricomycetes</taxon>
        <taxon>Polyporales</taxon>
        <taxon>Gelatoporiaceae</taxon>
        <taxon>Obba</taxon>
    </lineage>
</organism>
<accession>A0A8E2DT01</accession>
<dbReference type="Gene3D" id="3.80.10.10">
    <property type="entry name" value="Ribonuclease Inhibitor"/>
    <property type="match status" value="1"/>
</dbReference>
<dbReference type="AlphaFoldDB" id="A0A8E2DT01"/>
<reference evidence="2 3" key="1">
    <citation type="submission" date="2016-07" db="EMBL/GenBank/DDBJ databases">
        <title>Draft genome of the white-rot fungus Obba rivulosa 3A-2.</title>
        <authorList>
            <consortium name="DOE Joint Genome Institute"/>
            <person name="Miettinen O."/>
            <person name="Riley R."/>
            <person name="Acob R."/>
            <person name="Barry K."/>
            <person name="Cullen D."/>
            <person name="De Vries R."/>
            <person name="Hainaut M."/>
            <person name="Hatakka A."/>
            <person name="Henrissat B."/>
            <person name="Hilden K."/>
            <person name="Kuo R."/>
            <person name="Labutti K."/>
            <person name="Lipzen A."/>
            <person name="Makela M.R."/>
            <person name="Sandor L."/>
            <person name="Spatafora J.W."/>
            <person name="Grigoriev I.V."/>
            <person name="Hibbett D.S."/>
        </authorList>
    </citation>
    <scope>NUCLEOTIDE SEQUENCE [LARGE SCALE GENOMIC DNA]</scope>
    <source>
        <strain evidence="2 3">3A-2</strain>
    </source>
</reference>
<gene>
    <name evidence="2" type="ORF">OBBRIDRAFT_822971</name>
</gene>
<sequence length="542" mass="62161">MENTEPAPVHSPILQRYYKPTSPRRINELPTELLVNVLVLAADVEEPIGFRPFPKHTRLLKCRREYVTRIMLVCRYWRELALSTSQFWSAIFIEEYHEPRVVSRLLRRSKAAKLRVYMLLTSPMVLQAVVAHAHRLEELHVSVKKADLLSMVTYMDFAAPHLRHLSLCLPDLDPSGVGEDLTPLFMSSIGMLKTLHLMPFPGLMPHGYCTRLTHLRLSNQHALGGIDLNELLDLLEANPALEEIDFDGVAPFRDMHPIDRPPVSLRNLRLMVLKHYAWNELSLFLNHVGLSEDTHLLICDAEEVGESLDASFPFDVSHLENMCGVTKLMISYTAEGVFQLMAIGDGDRSSVWYDTGNAFQEIVIPEASIHFATLRSLSRVFVVEQLTELWIAFPDDMETPPACRWWDVLWPMQSLEKLRLILRDPGEVIGSLTAGARNWNFCCPSLLHLGISDDGSLFLEPIERLLRTRRRYGFPLLSLWLMFLAGPDVPKAHMWEIDRLKRLAPSVVGKVRLKFGQDCPMMSMPPIYEERLNEEFNLELYY</sequence>
<keyword evidence="3" id="KW-1185">Reference proteome</keyword>